<dbReference type="InterPro" id="IPR013761">
    <property type="entry name" value="SAM/pointed_sf"/>
</dbReference>
<dbReference type="EMBL" id="CAJNOJ010000720">
    <property type="protein sequence ID" value="CAF1514433.1"/>
    <property type="molecule type" value="Genomic_DNA"/>
</dbReference>
<reference evidence="8" key="1">
    <citation type="submission" date="2021-02" db="EMBL/GenBank/DDBJ databases">
        <authorList>
            <person name="Nowell W R."/>
        </authorList>
    </citation>
    <scope>NUCLEOTIDE SEQUENCE</scope>
</reference>
<evidence type="ECO:0000256" key="4">
    <source>
        <dbReference type="PROSITE-ProRule" id="PRU00228"/>
    </source>
</evidence>
<dbReference type="Proteomes" id="UP000663828">
    <property type="component" value="Unassembled WGS sequence"/>
</dbReference>
<keyword evidence="1" id="KW-0479">Metal-binding</keyword>
<proteinExistence type="predicted"/>
<keyword evidence="3" id="KW-0862">Zinc</keyword>
<evidence type="ECO:0000313" key="8">
    <source>
        <dbReference type="EMBL" id="CAF1514433.1"/>
    </source>
</evidence>
<dbReference type="PROSITE" id="PS50135">
    <property type="entry name" value="ZF_ZZ_2"/>
    <property type="match status" value="1"/>
</dbReference>
<name>A0A815U3N9_ADIRI</name>
<evidence type="ECO:0000256" key="2">
    <source>
        <dbReference type="ARBA" id="ARBA00022771"/>
    </source>
</evidence>
<feature type="coiled-coil region" evidence="5">
    <location>
        <begin position="179"/>
        <end position="255"/>
    </location>
</feature>
<dbReference type="EMBL" id="CAJNOR010001309">
    <property type="protein sequence ID" value="CAF1118729.1"/>
    <property type="molecule type" value="Genomic_DNA"/>
</dbReference>
<keyword evidence="2 4" id="KW-0863">Zinc-finger</keyword>
<evidence type="ECO:0000256" key="5">
    <source>
        <dbReference type="SAM" id="Coils"/>
    </source>
</evidence>
<accession>A0A815U3N9</accession>
<dbReference type="Proteomes" id="UP000663852">
    <property type="component" value="Unassembled WGS sequence"/>
</dbReference>
<comment type="caution">
    <text evidence="8">The sequence shown here is derived from an EMBL/GenBank/DDBJ whole genome shotgun (WGS) entry which is preliminary data.</text>
</comment>
<evidence type="ECO:0000313" key="9">
    <source>
        <dbReference type="Proteomes" id="UP000663828"/>
    </source>
</evidence>
<organism evidence="8 10">
    <name type="scientific">Adineta ricciae</name>
    <name type="common">Rotifer</name>
    <dbReference type="NCBI Taxonomy" id="249248"/>
    <lineage>
        <taxon>Eukaryota</taxon>
        <taxon>Metazoa</taxon>
        <taxon>Spiralia</taxon>
        <taxon>Gnathifera</taxon>
        <taxon>Rotifera</taxon>
        <taxon>Eurotatoria</taxon>
        <taxon>Bdelloidea</taxon>
        <taxon>Adinetida</taxon>
        <taxon>Adinetidae</taxon>
        <taxon>Adineta</taxon>
    </lineage>
</organism>
<dbReference type="CDD" id="cd02249">
    <property type="entry name" value="ZZ"/>
    <property type="match status" value="1"/>
</dbReference>
<keyword evidence="9" id="KW-1185">Reference proteome</keyword>
<evidence type="ECO:0000259" key="6">
    <source>
        <dbReference type="PROSITE" id="PS50135"/>
    </source>
</evidence>
<dbReference type="Pfam" id="PF00569">
    <property type="entry name" value="ZZ"/>
    <property type="match status" value="1"/>
</dbReference>
<dbReference type="Gene3D" id="3.30.60.90">
    <property type="match status" value="1"/>
</dbReference>
<protein>
    <recommendedName>
        <fullName evidence="6">ZZ-type domain-containing protein</fullName>
    </recommendedName>
</protein>
<dbReference type="PANTHER" id="PTHR15090">
    <property type="entry name" value="SEQUESTOSOME 1-RELATED"/>
    <property type="match status" value="1"/>
</dbReference>
<dbReference type="InterPro" id="IPR000433">
    <property type="entry name" value="Znf_ZZ"/>
</dbReference>
<dbReference type="SUPFAM" id="SSF57850">
    <property type="entry name" value="RING/U-box"/>
    <property type="match status" value="1"/>
</dbReference>
<dbReference type="OrthoDB" id="2122982at2759"/>
<dbReference type="SMART" id="SM00291">
    <property type="entry name" value="ZnF_ZZ"/>
    <property type="match status" value="1"/>
</dbReference>
<dbReference type="InterPro" id="IPR043145">
    <property type="entry name" value="Znf_ZZ_sf"/>
</dbReference>
<dbReference type="GO" id="GO:0008270">
    <property type="term" value="F:zinc ion binding"/>
    <property type="evidence" value="ECO:0007669"/>
    <property type="project" value="UniProtKB-KW"/>
</dbReference>
<dbReference type="AlphaFoldDB" id="A0A815U3N9"/>
<dbReference type="PROSITE" id="PS01357">
    <property type="entry name" value="ZF_ZZ_1"/>
    <property type="match status" value="1"/>
</dbReference>
<keyword evidence="5" id="KW-0175">Coiled coil</keyword>
<dbReference type="InterPro" id="IPR052260">
    <property type="entry name" value="Autophagy_Rcpt_SigReg"/>
</dbReference>
<evidence type="ECO:0000256" key="3">
    <source>
        <dbReference type="ARBA" id="ARBA00022833"/>
    </source>
</evidence>
<dbReference type="Gene3D" id="1.10.150.50">
    <property type="entry name" value="Transcription Factor, Ets-1"/>
    <property type="match status" value="1"/>
</dbReference>
<feature type="domain" description="ZZ-type" evidence="6">
    <location>
        <begin position="5"/>
        <end position="61"/>
    </location>
</feature>
<gene>
    <name evidence="8" type="ORF">EDS130_LOCUS43463</name>
    <name evidence="7" type="ORF">XAT740_LOCUS19260</name>
</gene>
<evidence type="ECO:0000256" key="1">
    <source>
        <dbReference type="ARBA" id="ARBA00022723"/>
    </source>
</evidence>
<sequence length="262" mass="30194">MMSRQSNVYCNGCSTTDFINARYKCQVCSNYNLCTACYDNKTQSFGHLSSHTMLRIELPSTANPEPITKQYSDQMNRLEDSYLSRYMSNLAMNQPKQATRTLETLDQLSVDRLYEYLTRLDPNLRTVAEKLRAERVSGADLVSFDENDYKSFDVTYGDKKKLQLLIERKQAGVSNVSDLSQIQSEITQLKLVIKSQEEEIEGKNNSIQQLEDILSKQEQQTQLQDAIIQQLQEALEKQKQEMDMLMEVVEQQRTLIASTQKP</sequence>
<evidence type="ECO:0000313" key="10">
    <source>
        <dbReference type="Proteomes" id="UP000663852"/>
    </source>
</evidence>
<evidence type="ECO:0000313" key="7">
    <source>
        <dbReference type="EMBL" id="CAF1118729.1"/>
    </source>
</evidence>